<gene>
    <name evidence="3" type="ORF">AVW16_08130</name>
</gene>
<evidence type="ECO:0000313" key="4">
    <source>
        <dbReference type="Proteomes" id="UP000076625"/>
    </source>
</evidence>
<evidence type="ECO:0000256" key="1">
    <source>
        <dbReference type="SAM" id="MobiDB-lite"/>
    </source>
</evidence>
<name>A0A163CYR1_9NEIS</name>
<dbReference type="InterPro" id="IPR021357">
    <property type="entry name" value="DUF2782"/>
</dbReference>
<feature type="region of interest" description="Disordered" evidence="1">
    <location>
        <begin position="25"/>
        <end position="49"/>
    </location>
</feature>
<dbReference type="EMBL" id="LQQU01000013">
    <property type="protein sequence ID" value="KZE33497.1"/>
    <property type="molecule type" value="Genomic_DNA"/>
</dbReference>
<feature type="chain" id="PRO_5007842248" description="DUF2782 domain-containing protein" evidence="2">
    <location>
        <begin position="21"/>
        <end position="111"/>
    </location>
</feature>
<protein>
    <recommendedName>
        <fullName evidence="5">DUF2782 domain-containing protein</fullName>
    </recommendedName>
</protein>
<organism evidence="3 4">
    <name type="scientific">Crenobacter luteus</name>
    <dbReference type="NCBI Taxonomy" id="1452487"/>
    <lineage>
        <taxon>Bacteria</taxon>
        <taxon>Pseudomonadati</taxon>
        <taxon>Pseudomonadota</taxon>
        <taxon>Betaproteobacteria</taxon>
        <taxon>Neisseriales</taxon>
        <taxon>Neisseriaceae</taxon>
        <taxon>Crenobacter</taxon>
    </lineage>
</organism>
<sequence length="111" mass="12475">MRRHLLSALLALCLPAFAHAADAAAPTPVPLPPQVADDGSAEPEPEVRIIQKGEQKIEEYRINGKLYMIKVTPPVGAPYYLVDEDGSGQMQRRQIDPTRRVVIPRWVLYRF</sequence>
<dbReference type="OrthoDB" id="5296182at2"/>
<dbReference type="Pfam" id="PF11191">
    <property type="entry name" value="DUF2782"/>
    <property type="match status" value="1"/>
</dbReference>
<proteinExistence type="predicted"/>
<dbReference type="Proteomes" id="UP000076625">
    <property type="component" value="Unassembled WGS sequence"/>
</dbReference>
<evidence type="ECO:0000313" key="3">
    <source>
        <dbReference type="EMBL" id="KZE33497.1"/>
    </source>
</evidence>
<accession>A0A163CYR1</accession>
<keyword evidence="2" id="KW-0732">Signal</keyword>
<evidence type="ECO:0000256" key="2">
    <source>
        <dbReference type="SAM" id="SignalP"/>
    </source>
</evidence>
<dbReference type="STRING" id="1452487.AVW16_08130"/>
<dbReference type="RefSeq" id="WP_066610836.1">
    <property type="nucleotide sequence ID" value="NZ_LQQU01000013.1"/>
</dbReference>
<dbReference type="AlphaFoldDB" id="A0A163CYR1"/>
<reference evidence="4" key="1">
    <citation type="submission" date="2016-01" db="EMBL/GenBank/DDBJ databases">
        <title>Draft genome of Chromobacterium sp. F49.</title>
        <authorList>
            <person name="Hong K.W."/>
        </authorList>
    </citation>
    <scope>NUCLEOTIDE SEQUENCE [LARGE SCALE GENOMIC DNA]</scope>
    <source>
        <strain evidence="4">CN10</strain>
    </source>
</reference>
<keyword evidence="4" id="KW-1185">Reference proteome</keyword>
<dbReference type="Gene3D" id="2.20.130.30">
    <property type="entry name" value="Protein of unknown function DUF2782"/>
    <property type="match status" value="1"/>
</dbReference>
<feature type="signal peptide" evidence="2">
    <location>
        <begin position="1"/>
        <end position="20"/>
    </location>
</feature>
<evidence type="ECO:0008006" key="5">
    <source>
        <dbReference type="Google" id="ProtNLM"/>
    </source>
</evidence>
<comment type="caution">
    <text evidence="3">The sequence shown here is derived from an EMBL/GenBank/DDBJ whole genome shotgun (WGS) entry which is preliminary data.</text>
</comment>